<evidence type="ECO:0008006" key="2">
    <source>
        <dbReference type="Google" id="ProtNLM"/>
    </source>
</evidence>
<evidence type="ECO:0000313" key="1">
    <source>
        <dbReference type="EMBL" id="ETW00285.1"/>
    </source>
</evidence>
<dbReference type="SUPFAM" id="SSF53098">
    <property type="entry name" value="Ribonuclease H-like"/>
    <property type="match status" value="1"/>
</dbReference>
<proteinExistence type="predicted"/>
<dbReference type="InterPro" id="IPR050951">
    <property type="entry name" value="Retrovirus_Pol_polyprotein"/>
</dbReference>
<dbReference type="RefSeq" id="XP_008871310.1">
    <property type="nucleotide sequence ID" value="XM_008873088.1"/>
</dbReference>
<protein>
    <recommendedName>
        <fullName evidence="2">Integrase catalytic domain-containing protein</fullName>
    </recommendedName>
</protein>
<dbReference type="GO" id="GO:0003676">
    <property type="term" value="F:nucleic acid binding"/>
    <property type="evidence" value="ECO:0007669"/>
    <property type="project" value="InterPro"/>
</dbReference>
<name>A0A024U235_9STRA</name>
<sequence length="228" mass="25296">MTTAGRAQADGATERQNRTLEDSLRCETSYLGTDWADHLATIEYAHQALVQTSTGVSPFELDTGRVLRNPLLPLDTPNALVVCHCRGLQALRVPAVASGWFPPIHVPSEFGIHVPTGGGGAHIAKYQANKLQRLSMVMSTFPYVIEPIAGDENVWGDLLSRWGTVNRDANRSRVYRLVQLVSPLRSNNFEWPPWTTDIDDKSLVKWSVDKNVLSCCRMPRGSRAAVWT</sequence>
<dbReference type="AlphaFoldDB" id="A0A024U235"/>
<dbReference type="GeneID" id="20084714"/>
<organism evidence="1">
    <name type="scientific">Aphanomyces invadans</name>
    <dbReference type="NCBI Taxonomy" id="157072"/>
    <lineage>
        <taxon>Eukaryota</taxon>
        <taxon>Sar</taxon>
        <taxon>Stramenopiles</taxon>
        <taxon>Oomycota</taxon>
        <taxon>Saprolegniomycetes</taxon>
        <taxon>Saprolegniales</taxon>
        <taxon>Verrucalvaceae</taxon>
        <taxon>Aphanomyces</taxon>
    </lineage>
</organism>
<accession>A0A024U235</accession>
<dbReference type="PANTHER" id="PTHR37984:SF5">
    <property type="entry name" value="PROTEIN NYNRIN-LIKE"/>
    <property type="match status" value="1"/>
</dbReference>
<dbReference type="InterPro" id="IPR012337">
    <property type="entry name" value="RNaseH-like_sf"/>
</dbReference>
<reference evidence="1" key="1">
    <citation type="submission" date="2013-12" db="EMBL/GenBank/DDBJ databases">
        <title>The Genome Sequence of Aphanomyces invadans NJM9701.</title>
        <authorList>
            <consortium name="The Broad Institute Genomics Platform"/>
            <person name="Russ C."/>
            <person name="Tyler B."/>
            <person name="van West P."/>
            <person name="Dieguez-Uribeondo J."/>
            <person name="Young S.K."/>
            <person name="Zeng Q."/>
            <person name="Gargeya S."/>
            <person name="Fitzgerald M."/>
            <person name="Abouelleil A."/>
            <person name="Alvarado L."/>
            <person name="Chapman S.B."/>
            <person name="Gainer-Dewar J."/>
            <person name="Goldberg J."/>
            <person name="Griggs A."/>
            <person name="Gujja S."/>
            <person name="Hansen M."/>
            <person name="Howarth C."/>
            <person name="Imamovic A."/>
            <person name="Ireland A."/>
            <person name="Larimer J."/>
            <person name="McCowan C."/>
            <person name="Murphy C."/>
            <person name="Pearson M."/>
            <person name="Poon T.W."/>
            <person name="Priest M."/>
            <person name="Roberts A."/>
            <person name="Saif S."/>
            <person name="Shea T."/>
            <person name="Sykes S."/>
            <person name="Wortman J."/>
            <person name="Nusbaum C."/>
            <person name="Birren B."/>
        </authorList>
    </citation>
    <scope>NUCLEOTIDE SEQUENCE [LARGE SCALE GENOMIC DNA]</scope>
    <source>
        <strain evidence="1">NJM9701</strain>
    </source>
</reference>
<dbReference type="InterPro" id="IPR036397">
    <property type="entry name" value="RNaseH_sf"/>
</dbReference>
<gene>
    <name evidence="1" type="ORF">H310_07664</name>
</gene>
<dbReference type="EMBL" id="KI913965">
    <property type="protein sequence ID" value="ETW00285.1"/>
    <property type="molecule type" value="Genomic_DNA"/>
</dbReference>
<dbReference type="OrthoDB" id="167591at2759"/>
<dbReference type="Gene3D" id="3.30.420.10">
    <property type="entry name" value="Ribonuclease H-like superfamily/Ribonuclease H"/>
    <property type="match status" value="1"/>
</dbReference>
<dbReference type="STRING" id="157072.A0A024U235"/>
<dbReference type="PANTHER" id="PTHR37984">
    <property type="entry name" value="PROTEIN CBG26694"/>
    <property type="match status" value="1"/>
</dbReference>
<dbReference type="VEuPathDB" id="FungiDB:H310_07664"/>